<evidence type="ECO:0000256" key="3">
    <source>
        <dbReference type="PROSITE-ProRule" id="PRU00261"/>
    </source>
</evidence>
<dbReference type="SUPFAM" id="SSF57016">
    <property type="entry name" value="Plant lectins/antimicrobial peptides"/>
    <property type="match status" value="2"/>
</dbReference>
<evidence type="ECO:0000256" key="4">
    <source>
        <dbReference type="SAM" id="SignalP"/>
    </source>
</evidence>
<dbReference type="CDD" id="cd00035">
    <property type="entry name" value="ChtBD1"/>
    <property type="match status" value="1"/>
</dbReference>
<sequence>MSSSTMLAIVVLAAAFVSLGDAECTAPPRADGQCGYRHGNASCLVPNACCSDYGWCGVDEYHCNWRSECAPDMAKTQSIPQPATGPCRTAPRDDMRCGPDFGNAACHAAGQCCSQYGWCGSDADHCNVHSVCPAKAL</sequence>
<geneLocation type="mitochondrion" evidence="7"/>
<dbReference type="SMART" id="SM00270">
    <property type="entry name" value="ChtBD1"/>
    <property type="match status" value="2"/>
</dbReference>
<dbReference type="Proteomes" id="UP000290189">
    <property type="component" value="Unassembled WGS sequence"/>
</dbReference>
<feature type="chain" id="PRO_5035990816" description="Chitin-binding type-1 domain-containing protein" evidence="4">
    <location>
        <begin position="23"/>
        <end position="137"/>
    </location>
</feature>
<keyword evidence="1 3" id="KW-0147">Chitin-binding</keyword>
<dbReference type="PROSITE" id="PS50941">
    <property type="entry name" value="CHIT_BIND_I_2"/>
    <property type="match status" value="2"/>
</dbReference>
<feature type="signal peptide" evidence="4">
    <location>
        <begin position="1"/>
        <end position="22"/>
    </location>
</feature>
<evidence type="ECO:0000256" key="2">
    <source>
        <dbReference type="ARBA" id="ARBA00023157"/>
    </source>
</evidence>
<evidence type="ECO:0000259" key="5">
    <source>
        <dbReference type="PROSITE" id="PS50941"/>
    </source>
</evidence>
<feature type="disulfide bond" evidence="3">
    <location>
        <begin position="112"/>
        <end position="126"/>
    </location>
</feature>
<reference evidence="6 8" key="1">
    <citation type="submission" date="2015-02" db="EMBL/GenBank/DDBJ databases">
        <authorList>
            <person name="Chooi Y.-H."/>
        </authorList>
    </citation>
    <scope>NUCLEOTIDE SEQUENCE [LARGE SCALE GENOMIC DNA]</scope>
    <source>
        <strain evidence="6">E3</strain>
    </source>
</reference>
<dbReference type="Pfam" id="PF00187">
    <property type="entry name" value="Chitin_bind_1"/>
    <property type="match status" value="2"/>
</dbReference>
<keyword evidence="2 3" id="KW-1015">Disulfide bond</keyword>
<organism evidence="6 8">
    <name type="scientific">Plasmodiophora brassicae</name>
    <name type="common">Clubroot disease agent</name>
    <dbReference type="NCBI Taxonomy" id="37360"/>
    <lineage>
        <taxon>Eukaryota</taxon>
        <taxon>Sar</taxon>
        <taxon>Rhizaria</taxon>
        <taxon>Endomyxa</taxon>
        <taxon>Phytomyxea</taxon>
        <taxon>Plasmodiophorida</taxon>
        <taxon>Plasmodiophoridae</taxon>
        <taxon>Plasmodiophora</taxon>
    </lineage>
</organism>
<feature type="domain" description="Chitin-binding type-1" evidence="5">
    <location>
        <begin position="94"/>
        <end position="137"/>
    </location>
</feature>
<dbReference type="EMBL" id="CDSF01000112">
    <property type="protein sequence ID" value="CEP01301.1"/>
    <property type="molecule type" value="Genomic_DNA"/>
</dbReference>
<feature type="domain" description="Chitin-binding type-1" evidence="5">
    <location>
        <begin position="31"/>
        <end position="89"/>
    </location>
</feature>
<dbReference type="InterPro" id="IPR036861">
    <property type="entry name" value="Endochitinase-like_sf"/>
</dbReference>
<dbReference type="PANTHER" id="PTHR47849">
    <property type="entry name" value="CHITIN-BINDING LECTIN 1"/>
    <property type="match status" value="1"/>
</dbReference>
<evidence type="ECO:0000313" key="8">
    <source>
        <dbReference type="Proteomes" id="UP000039324"/>
    </source>
</evidence>
<evidence type="ECO:0000313" key="6">
    <source>
        <dbReference type="EMBL" id="CEP01301.1"/>
    </source>
</evidence>
<dbReference type="GO" id="GO:0008061">
    <property type="term" value="F:chitin binding"/>
    <property type="evidence" value="ECO:0007669"/>
    <property type="project" value="UniProtKB-UniRule"/>
</dbReference>
<reference evidence="7 9" key="2">
    <citation type="submission" date="2018-03" db="EMBL/GenBank/DDBJ databases">
        <authorList>
            <person name="Fogelqvist J."/>
        </authorList>
    </citation>
    <scope>NUCLEOTIDE SEQUENCE [LARGE SCALE GENOMIC DNA]</scope>
</reference>
<evidence type="ECO:0000313" key="9">
    <source>
        <dbReference type="Proteomes" id="UP000290189"/>
    </source>
</evidence>
<comment type="caution">
    <text evidence="3">Lacks conserved residue(s) required for the propagation of feature annotation.</text>
</comment>
<keyword evidence="4" id="KW-0732">Signal</keyword>
<dbReference type="OrthoDB" id="5985073at2759"/>
<proteinExistence type="predicted"/>
<dbReference type="InterPro" id="IPR001002">
    <property type="entry name" value="Chitin-bd_1"/>
</dbReference>
<feature type="disulfide bond" evidence="3">
    <location>
        <begin position="49"/>
        <end position="63"/>
    </location>
</feature>
<name>A0A0G4J1Y4_PLABS</name>
<dbReference type="EMBL" id="OVEO01000017">
    <property type="protein sequence ID" value="SPR01335.1"/>
    <property type="molecule type" value="Genomic_DNA"/>
</dbReference>
<keyword evidence="7" id="KW-0496">Mitochondrion</keyword>
<dbReference type="Gene3D" id="3.30.60.10">
    <property type="entry name" value="Endochitinase-like"/>
    <property type="match status" value="2"/>
</dbReference>
<dbReference type="Proteomes" id="UP000039324">
    <property type="component" value="Unassembled WGS sequence"/>
</dbReference>
<evidence type="ECO:0000313" key="7">
    <source>
        <dbReference type="EMBL" id="SPR01335.1"/>
    </source>
</evidence>
<accession>A0A0G4J1Y4</accession>
<dbReference type="AlphaFoldDB" id="A0A0G4J1Y4"/>
<evidence type="ECO:0000256" key="1">
    <source>
        <dbReference type="ARBA" id="ARBA00022669"/>
    </source>
</evidence>
<protein>
    <recommendedName>
        <fullName evidence="5">Chitin-binding type-1 domain-containing protein</fullName>
    </recommendedName>
</protein>
<gene>
    <name evidence="6" type="ORF">PBRA_001907</name>
    <name evidence="7" type="ORF">PLBR_LOCUS8550</name>
</gene>
<keyword evidence="8" id="KW-1185">Reference proteome</keyword>